<comment type="caution">
    <text evidence="1">The sequence shown here is derived from an EMBL/GenBank/DDBJ whole genome shotgun (WGS) entry which is preliminary data.</text>
</comment>
<organism evidence="1 2">
    <name type="scientific">Nonomuraea polychroma</name>
    <dbReference type="NCBI Taxonomy" id="46176"/>
    <lineage>
        <taxon>Bacteria</taxon>
        <taxon>Bacillati</taxon>
        <taxon>Actinomycetota</taxon>
        <taxon>Actinomycetes</taxon>
        <taxon>Streptosporangiales</taxon>
        <taxon>Streptosporangiaceae</taxon>
        <taxon>Nonomuraea</taxon>
    </lineage>
</organism>
<evidence type="ECO:0000313" key="2">
    <source>
        <dbReference type="Proteomes" id="UP000284824"/>
    </source>
</evidence>
<keyword evidence="2" id="KW-1185">Reference proteome</keyword>
<evidence type="ECO:0008006" key="3">
    <source>
        <dbReference type="Google" id="ProtNLM"/>
    </source>
</evidence>
<evidence type="ECO:0000313" key="1">
    <source>
        <dbReference type="EMBL" id="RVX46871.1"/>
    </source>
</evidence>
<accession>A0A438MMH5</accession>
<gene>
    <name evidence="1" type="ORF">EDD27_9783</name>
</gene>
<sequence length="114" mass="13295">MGIWVYIRGWLEFSGQREEAERIIRQGEIQGWTFPSGGWLDAACYARAVREHEVHEVLEQVRQIAMLPAIDEDDDRVCGLFLAFHEVHGQTEWQVRDGELIVGPAPPRYDYLRR</sequence>
<reference evidence="1 2" key="1">
    <citation type="submission" date="2019-01" db="EMBL/GenBank/DDBJ databases">
        <title>Sequencing the genomes of 1000 actinobacteria strains.</title>
        <authorList>
            <person name="Klenk H.-P."/>
        </authorList>
    </citation>
    <scope>NUCLEOTIDE SEQUENCE [LARGE SCALE GENOMIC DNA]</scope>
    <source>
        <strain evidence="1 2">DSM 43925</strain>
    </source>
</reference>
<dbReference type="Proteomes" id="UP000284824">
    <property type="component" value="Unassembled WGS sequence"/>
</dbReference>
<dbReference type="OrthoDB" id="2621972at2"/>
<dbReference type="EMBL" id="SAUN01000001">
    <property type="protein sequence ID" value="RVX46871.1"/>
    <property type="molecule type" value="Genomic_DNA"/>
</dbReference>
<dbReference type="AlphaFoldDB" id="A0A438MMH5"/>
<name>A0A438MMH5_9ACTN</name>
<proteinExistence type="predicted"/>
<dbReference type="RefSeq" id="WP_127939384.1">
    <property type="nucleotide sequence ID" value="NZ_SAUN01000001.1"/>
</dbReference>
<protein>
    <recommendedName>
        <fullName evidence="3">Immunity protein 7 of polymorphic toxin system</fullName>
    </recommendedName>
</protein>